<sequence length="165" mass="17731">MFGKLPAQGDFVSRGLDQPLRDGLDQWLSEAMQSARDAFPDFAERYVQAPAWNYVDLDPQGQWSGGALCASVDRVGRLFPVIMGAPAADAQTAVGLSSACMSALHQAFEQGWDADQLYEAELVPAEQPWSPTGTEWALLGDDGPITVVGGRFPGNIVMTMVEVAL</sequence>
<dbReference type="InterPro" id="IPR017748">
    <property type="entry name" value="TagF"/>
</dbReference>
<keyword evidence="2" id="KW-1185">Reference proteome</keyword>
<gene>
    <name evidence="1" type="primary">tagF</name>
    <name evidence="1" type="ORF">PYV00_18605</name>
</gene>
<dbReference type="InterPro" id="IPR038225">
    <property type="entry name" value="TagF_sf"/>
</dbReference>
<dbReference type="RefSeq" id="WP_275229797.1">
    <property type="nucleotide sequence ID" value="NZ_JARESE010000062.1"/>
</dbReference>
<dbReference type="NCBIfam" id="TIGR03373">
    <property type="entry name" value="VI_minor_4"/>
    <property type="match status" value="1"/>
</dbReference>
<dbReference type="Pfam" id="PF09867">
    <property type="entry name" value="TagF_N"/>
    <property type="match status" value="1"/>
</dbReference>
<organism evidence="1 2">
    <name type="scientific">Novosphingobium album</name>
    <name type="common">ex Liu et al. 2023</name>
    <dbReference type="NCBI Taxonomy" id="3031130"/>
    <lineage>
        <taxon>Bacteria</taxon>
        <taxon>Pseudomonadati</taxon>
        <taxon>Pseudomonadota</taxon>
        <taxon>Alphaproteobacteria</taxon>
        <taxon>Sphingomonadales</taxon>
        <taxon>Sphingomonadaceae</taxon>
        <taxon>Novosphingobium</taxon>
    </lineage>
</organism>
<accession>A0ABT5WUZ9</accession>
<dbReference type="EMBL" id="JARESE010000062">
    <property type="protein sequence ID" value="MDE8653712.1"/>
    <property type="molecule type" value="Genomic_DNA"/>
</dbReference>
<dbReference type="Gene3D" id="3.40.1730.10">
    <property type="entry name" value="pa0076 domain"/>
    <property type="match status" value="1"/>
</dbReference>
<comment type="caution">
    <text evidence="1">The sequence shown here is derived from an EMBL/GenBank/DDBJ whole genome shotgun (WGS) entry which is preliminary data.</text>
</comment>
<reference evidence="1 2" key="1">
    <citation type="submission" date="2023-03" db="EMBL/GenBank/DDBJ databases">
        <title>NovoSphingobium album sp. nov. isolated from polycyclic aromatic hydrocarbons- and heavy-metal polluted soil.</title>
        <authorList>
            <person name="Liu Z."/>
            <person name="Wang K."/>
        </authorList>
    </citation>
    <scope>NUCLEOTIDE SEQUENCE [LARGE SCALE GENOMIC DNA]</scope>
    <source>
        <strain evidence="1 2">H3SJ31-1</strain>
    </source>
</reference>
<dbReference type="Proteomes" id="UP001216253">
    <property type="component" value="Unassembled WGS sequence"/>
</dbReference>
<protein>
    <submittedName>
        <fullName evidence="1">Type VI secretion system-associated protein TagF</fullName>
    </submittedName>
</protein>
<name>A0ABT5WUZ9_9SPHN</name>
<proteinExistence type="predicted"/>
<evidence type="ECO:0000313" key="2">
    <source>
        <dbReference type="Proteomes" id="UP001216253"/>
    </source>
</evidence>
<evidence type="ECO:0000313" key="1">
    <source>
        <dbReference type="EMBL" id="MDE8653712.1"/>
    </source>
</evidence>